<keyword evidence="1" id="KW-0472">Membrane</keyword>
<feature type="transmembrane region" description="Helical" evidence="1">
    <location>
        <begin position="67"/>
        <end position="89"/>
    </location>
</feature>
<name>A0A1L1P9F5_HYDIT</name>
<evidence type="ECO:0000313" key="2">
    <source>
        <dbReference type="EMBL" id="CDN86482.1"/>
    </source>
</evidence>
<evidence type="ECO:0000256" key="1">
    <source>
        <dbReference type="SAM" id="Phobius"/>
    </source>
</evidence>
<reference evidence="3" key="1">
    <citation type="submission" date="2014-02" db="EMBL/GenBank/DDBJ databases">
        <authorList>
            <person name="Gan H."/>
        </authorList>
    </citation>
    <scope>NUCLEOTIDE SEQUENCE [LARGE SCALE GENOMIC DNA]</scope>
    <source>
        <strain evidence="3">S1</strain>
    </source>
</reference>
<dbReference type="AlphaFoldDB" id="A0A1L1P9F5"/>
<keyword evidence="3" id="KW-1185">Reference proteome</keyword>
<dbReference type="Pfam" id="PF02325">
    <property type="entry name" value="CCB3_YggT"/>
    <property type="match status" value="2"/>
</dbReference>
<proteinExistence type="predicted"/>
<gene>
    <name evidence="2" type="ORF">BN948_00887</name>
</gene>
<organism evidence="2 3">
    <name type="scientific">Hydrogenophaga intermedia</name>
    <dbReference type="NCBI Taxonomy" id="65786"/>
    <lineage>
        <taxon>Bacteria</taxon>
        <taxon>Pseudomonadati</taxon>
        <taxon>Pseudomonadota</taxon>
        <taxon>Betaproteobacteria</taxon>
        <taxon>Burkholderiales</taxon>
        <taxon>Comamonadaceae</taxon>
        <taxon>Hydrogenophaga</taxon>
    </lineage>
</organism>
<keyword evidence="1" id="KW-1133">Transmembrane helix</keyword>
<dbReference type="RefSeq" id="WP_009517547.1">
    <property type="nucleotide sequence ID" value="NZ_CCAE010000004.1"/>
</dbReference>
<dbReference type="InterPro" id="IPR003425">
    <property type="entry name" value="CCB3/YggT"/>
</dbReference>
<dbReference type="Proteomes" id="UP000028878">
    <property type="component" value="Unassembled WGS sequence"/>
</dbReference>
<accession>A0A1L1P9F5</accession>
<protein>
    <submittedName>
        <fullName evidence="2">Putative membrane protein</fullName>
    </submittedName>
</protein>
<dbReference type="GO" id="GO:0016020">
    <property type="term" value="C:membrane"/>
    <property type="evidence" value="ECO:0007669"/>
    <property type="project" value="InterPro"/>
</dbReference>
<dbReference type="EMBL" id="CCAE010000004">
    <property type="protein sequence ID" value="CDN86482.1"/>
    <property type="molecule type" value="Genomic_DNA"/>
</dbReference>
<reference evidence="3" key="2">
    <citation type="submission" date="2014-11" db="EMBL/GenBank/DDBJ databases">
        <title>Draft genome sequence of Hydrogenophaga intermedia S1.</title>
        <authorList>
            <person name="Gan H.M."/>
            <person name="Chew T.H."/>
            <person name="Stolz A."/>
        </authorList>
    </citation>
    <scope>NUCLEOTIDE SEQUENCE [LARGE SCALE GENOMIC DNA]</scope>
    <source>
        <strain evidence="3">S1</strain>
    </source>
</reference>
<sequence>MRVLLFLLDTFFFFLVAAALLRAWMNHLRVPMQVQPGRFVMAITDWLVQPLRRLLPAFIAKGRIDGASLVAAVLLALVHAGLWLLIASGGEVPWAAVPVLGLRFLVRDLLQGLMLLLIVYAILSWVQPRSPVMGLLDRLCSPIVAPVRRVVPLVGGVDLSVLVVIIALQVGLMLLG</sequence>
<evidence type="ECO:0000313" key="3">
    <source>
        <dbReference type="Proteomes" id="UP000028878"/>
    </source>
</evidence>
<feature type="transmembrane region" description="Helical" evidence="1">
    <location>
        <begin position="147"/>
        <end position="175"/>
    </location>
</feature>
<keyword evidence="1" id="KW-0812">Transmembrane</keyword>
<feature type="transmembrane region" description="Helical" evidence="1">
    <location>
        <begin position="109"/>
        <end position="126"/>
    </location>
</feature>